<gene>
    <name evidence="1" type="ORF">Fmac_017680</name>
</gene>
<keyword evidence="2" id="KW-1185">Reference proteome</keyword>
<sequence>MYAIGDEKRLMQTILNVVKKLSLTSHLAQNPNCFLFVIFFHTIMLTRACLPNEVLFSFTHELVAFEKTLRRAC</sequence>
<proteinExistence type="predicted"/>
<organism evidence="1 2">
    <name type="scientific">Flemingia macrophylla</name>
    <dbReference type="NCBI Taxonomy" id="520843"/>
    <lineage>
        <taxon>Eukaryota</taxon>
        <taxon>Viridiplantae</taxon>
        <taxon>Streptophyta</taxon>
        <taxon>Embryophyta</taxon>
        <taxon>Tracheophyta</taxon>
        <taxon>Spermatophyta</taxon>
        <taxon>Magnoliopsida</taxon>
        <taxon>eudicotyledons</taxon>
        <taxon>Gunneridae</taxon>
        <taxon>Pentapetalae</taxon>
        <taxon>rosids</taxon>
        <taxon>fabids</taxon>
        <taxon>Fabales</taxon>
        <taxon>Fabaceae</taxon>
        <taxon>Papilionoideae</taxon>
        <taxon>50 kb inversion clade</taxon>
        <taxon>NPAAA clade</taxon>
        <taxon>indigoferoid/millettioid clade</taxon>
        <taxon>Phaseoleae</taxon>
        <taxon>Flemingia</taxon>
    </lineage>
</organism>
<reference evidence="1 2" key="1">
    <citation type="submission" date="2024-08" db="EMBL/GenBank/DDBJ databases">
        <title>Insights into the chromosomal genome structure of Flemingia macrophylla.</title>
        <authorList>
            <person name="Ding Y."/>
            <person name="Zhao Y."/>
            <person name="Bi W."/>
            <person name="Wu M."/>
            <person name="Zhao G."/>
            <person name="Gong Y."/>
            <person name="Li W."/>
            <person name="Zhang P."/>
        </authorList>
    </citation>
    <scope>NUCLEOTIDE SEQUENCE [LARGE SCALE GENOMIC DNA]</scope>
    <source>
        <strain evidence="1">DYQJB</strain>
        <tissue evidence="1">Leaf</tissue>
    </source>
</reference>
<dbReference type="EMBL" id="JBGMDY010000006">
    <property type="protein sequence ID" value="KAL2330099.1"/>
    <property type="molecule type" value="Genomic_DNA"/>
</dbReference>
<protein>
    <submittedName>
        <fullName evidence="1">Uncharacterized protein</fullName>
    </submittedName>
</protein>
<evidence type="ECO:0000313" key="2">
    <source>
        <dbReference type="Proteomes" id="UP001603857"/>
    </source>
</evidence>
<name>A0ABD1M2U0_9FABA</name>
<accession>A0ABD1M2U0</accession>
<evidence type="ECO:0000313" key="1">
    <source>
        <dbReference type="EMBL" id="KAL2330099.1"/>
    </source>
</evidence>
<comment type="caution">
    <text evidence="1">The sequence shown here is derived from an EMBL/GenBank/DDBJ whole genome shotgun (WGS) entry which is preliminary data.</text>
</comment>
<dbReference type="Proteomes" id="UP001603857">
    <property type="component" value="Unassembled WGS sequence"/>
</dbReference>
<dbReference type="AlphaFoldDB" id="A0ABD1M2U0"/>